<dbReference type="EMBL" id="FUKQ01000019">
    <property type="protein sequence ID" value="SJN27341.1"/>
    <property type="molecule type" value="Genomic_DNA"/>
</dbReference>
<evidence type="ECO:0000313" key="1">
    <source>
        <dbReference type="EMBL" id="SJN27341.1"/>
    </source>
</evidence>
<keyword evidence="2" id="KW-1185">Reference proteome</keyword>
<dbReference type="Proteomes" id="UP000188342">
    <property type="component" value="Unassembled WGS sequence"/>
</dbReference>
<proteinExistence type="predicted"/>
<name>A0A1R4J5D4_9ACTN</name>
<reference evidence="1 2" key="1">
    <citation type="submission" date="2017-02" db="EMBL/GenBank/DDBJ databases">
        <authorList>
            <person name="Peterson S.W."/>
        </authorList>
    </citation>
    <scope>NUCLEOTIDE SEQUENCE [LARGE SCALE GENOMIC DNA]</scope>
    <source>
        <strain evidence="1 2">LSP_Lj1</strain>
    </source>
</reference>
<dbReference type="RefSeq" id="WP_094764209.1">
    <property type="nucleotide sequence ID" value="NZ_FUKQ01000019.1"/>
</dbReference>
<gene>
    <name evidence="1" type="ORF">FM114_05655</name>
</gene>
<dbReference type="InterPro" id="IPR024747">
    <property type="entry name" value="Pyridox_Oxase-rel"/>
</dbReference>
<dbReference type="STRING" id="1255658.FM114_05655"/>
<organism evidence="1 2">
    <name type="scientific">Luteococcus japonicus LSP_Lj1</name>
    <dbReference type="NCBI Taxonomy" id="1255658"/>
    <lineage>
        <taxon>Bacteria</taxon>
        <taxon>Bacillati</taxon>
        <taxon>Actinomycetota</taxon>
        <taxon>Actinomycetes</taxon>
        <taxon>Propionibacteriales</taxon>
        <taxon>Propionibacteriaceae</taxon>
        <taxon>Luteococcus</taxon>
    </lineage>
</organism>
<dbReference type="InterPro" id="IPR012349">
    <property type="entry name" value="Split_barrel_FMN-bd"/>
</dbReference>
<sequence length="139" mass="15323">MADMDNPMTEIEEDTCWGYLASQEVGRLATAKDGKPEIFPINYCVDGQSIVFRTAGGSKLQELAENANVAFEVDGWTVDGGWSILIKGVAEEITNAAELALADKMPLKPWVPTVKRHYVRVTPDQLSGRSFYFGPEPKN</sequence>
<dbReference type="Gene3D" id="2.30.110.10">
    <property type="entry name" value="Electron Transport, Fmn-binding Protein, Chain A"/>
    <property type="match status" value="1"/>
</dbReference>
<accession>A0A1R4J5D4</accession>
<dbReference type="SUPFAM" id="SSF50475">
    <property type="entry name" value="FMN-binding split barrel"/>
    <property type="match status" value="1"/>
</dbReference>
<evidence type="ECO:0000313" key="2">
    <source>
        <dbReference type="Proteomes" id="UP000188342"/>
    </source>
</evidence>
<dbReference type="OrthoDB" id="7062584at2"/>
<dbReference type="Pfam" id="PF12900">
    <property type="entry name" value="Pyridox_ox_2"/>
    <property type="match status" value="1"/>
</dbReference>
<dbReference type="AlphaFoldDB" id="A0A1R4J5D4"/>
<evidence type="ECO:0008006" key="3">
    <source>
        <dbReference type="Google" id="ProtNLM"/>
    </source>
</evidence>
<protein>
    <recommendedName>
        <fullName evidence="3">Pyridoxamine 5'-phosphate oxidase</fullName>
    </recommendedName>
</protein>